<organism evidence="1 2">
    <name type="scientific">Diphasiastrum complanatum</name>
    <name type="common">Issler's clubmoss</name>
    <name type="synonym">Lycopodium complanatum</name>
    <dbReference type="NCBI Taxonomy" id="34168"/>
    <lineage>
        <taxon>Eukaryota</taxon>
        <taxon>Viridiplantae</taxon>
        <taxon>Streptophyta</taxon>
        <taxon>Embryophyta</taxon>
        <taxon>Tracheophyta</taxon>
        <taxon>Lycopodiopsida</taxon>
        <taxon>Lycopodiales</taxon>
        <taxon>Lycopodiaceae</taxon>
        <taxon>Lycopodioideae</taxon>
        <taxon>Diphasiastrum</taxon>
    </lineage>
</organism>
<keyword evidence="2" id="KW-1185">Reference proteome</keyword>
<sequence length="119" mass="13212">MAQDQVSKKYLYQGHVHGEAVSGIKLLALKIHDESKTFAGSAIVDTSSAVLETITGTLYTDNLHELHNNTVSFQFTTEHDKFIVSFYDKHEKWLGVVEANPIKSVTVPGQGTGCWEYDP</sequence>
<name>A0ACC2AL03_DIPCM</name>
<dbReference type="EMBL" id="CM055112">
    <property type="protein sequence ID" value="KAJ7518230.1"/>
    <property type="molecule type" value="Genomic_DNA"/>
</dbReference>
<protein>
    <submittedName>
        <fullName evidence="1">Uncharacterized protein</fullName>
    </submittedName>
</protein>
<evidence type="ECO:0000313" key="1">
    <source>
        <dbReference type="EMBL" id="KAJ7518230.1"/>
    </source>
</evidence>
<comment type="caution">
    <text evidence="1">The sequence shown here is derived from an EMBL/GenBank/DDBJ whole genome shotgun (WGS) entry which is preliminary data.</text>
</comment>
<gene>
    <name evidence="1" type="ORF">O6H91_21G060100</name>
</gene>
<proteinExistence type="predicted"/>
<accession>A0ACC2AL03</accession>
<dbReference type="Proteomes" id="UP001162992">
    <property type="component" value="Chromosome 21"/>
</dbReference>
<evidence type="ECO:0000313" key="2">
    <source>
        <dbReference type="Proteomes" id="UP001162992"/>
    </source>
</evidence>
<reference evidence="2" key="1">
    <citation type="journal article" date="2024" name="Proc. Natl. Acad. Sci. U.S.A.">
        <title>Extraordinary preservation of gene collinearity over three hundred million years revealed in homosporous lycophytes.</title>
        <authorList>
            <person name="Li C."/>
            <person name="Wickell D."/>
            <person name="Kuo L.Y."/>
            <person name="Chen X."/>
            <person name="Nie B."/>
            <person name="Liao X."/>
            <person name="Peng D."/>
            <person name="Ji J."/>
            <person name="Jenkins J."/>
            <person name="Williams M."/>
            <person name="Shu S."/>
            <person name="Plott C."/>
            <person name="Barry K."/>
            <person name="Rajasekar S."/>
            <person name="Grimwood J."/>
            <person name="Han X."/>
            <person name="Sun S."/>
            <person name="Hou Z."/>
            <person name="He W."/>
            <person name="Dai G."/>
            <person name="Sun C."/>
            <person name="Schmutz J."/>
            <person name="Leebens-Mack J.H."/>
            <person name="Li F.W."/>
            <person name="Wang L."/>
        </authorList>
    </citation>
    <scope>NUCLEOTIDE SEQUENCE [LARGE SCALE GENOMIC DNA]</scope>
    <source>
        <strain evidence="2">cv. PW_Plant_1</strain>
    </source>
</reference>